<dbReference type="EMBL" id="BAABJO010000040">
    <property type="protein sequence ID" value="GAA5138332.1"/>
    <property type="molecule type" value="Genomic_DNA"/>
</dbReference>
<accession>A0ABP9P0G8</accession>
<protein>
    <recommendedName>
        <fullName evidence="1">PASTA domain-containing protein</fullName>
    </recommendedName>
</protein>
<proteinExistence type="predicted"/>
<organism evidence="2 3">
    <name type="scientific">Pseudonocardia adelaidensis</name>
    <dbReference type="NCBI Taxonomy" id="648754"/>
    <lineage>
        <taxon>Bacteria</taxon>
        <taxon>Bacillati</taxon>
        <taxon>Actinomycetota</taxon>
        <taxon>Actinomycetes</taxon>
        <taxon>Pseudonocardiales</taxon>
        <taxon>Pseudonocardiaceae</taxon>
        <taxon>Pseudonocardia</taxon>
    </lineage>
</organism>
<dbReference type="InterPro" id="IPR005543">
    <property type="entry name" value="PASTA_dom"/>
</dbReference>
<dbReference type="Gene3D" id="3.30.10.20">
    <property type="match status" value="1"/>
</dbReference>
<name>A0ABP9P0G8_9PSEU</name>
<feature type="domain" description="PASTA" evidence="1">
    <location>
        <begin position="63"/>
        <end position="129"/>
    </location>
</feature>
<evidence type="ECO:0000313" key="2">
    <source>
        <dbReference type="EMBL" id="GAA5138332.1"/>
    </source>
</evidence>
<dbReference type="PROSITE" id="PS51178">
    <property type="entry name" value="PASTA"/>
    <property type="match status" value="1"/>
</dbReference>
<dbReference type="Pfam" id="PF03793">
    <property type="entry name" value="PASTA"/>
    <property type="match status" value="1"/>
</dbReference>
<dbReference type="Proteomes" id="UP001500804">
    <property type="component" value="Unassembled WGS sequence"/>
</dbReference>
<reference evidence="3" key="1">
    <citation type="journal article" date="2019" name="Int. J. Syst. Evol. Microbiol.">
        <title>The Global Catalogue of Microorganisms (GCM) 10K type strain sequencing project: providing services to taxonomists for standard genome sequencing and annotation.</title>
        <authorList>
            <consortium name="The Broad Institute Genomics Platform"/>
            <consortium name="The Broad Institute Genome Sequencing Center for Infectious Disease"/>
            <person name="Wu L."/>
            <person name="Ma J."/>
        </authorList>
    </citation>
    <scope>NUCLEOTIDE SEQUENCE [LARGE SCALE GENOMIC DNA]</scope>
    <source>
        <strain evidence="3">JCM 18302</strain>
    </source>
</reference>
<comment type="caution">
    <text evidence="2">The sequence shown here is derived from an EMBL/GenBank/DDBJ whole genome shotgun (WGS) entry which is preliminary data.</text>
</comment>
<evidence type="ECO:0000313" key="3">
    <source>
        <dbReference type="Proteomes" id="UP001500804"/>
    </source>
</evidence>
<gene>
    <name evidence="2" type="ORF">GCM10023320_72530</name>
</gene>
<keyword evidence="3" id="KW-1185">Reference proteome</keyword>
<evidence type="ECO:0000259" key="1">
    <source>
        <dbReference type="PROSITE" id="PS51178"/>
    </source>
</evidence>
<sequence length="247" mass="25978">MRAFGIPARPGPLHAAVLMNLGRVLPAMALGLLALAGCGAPEVVAGRAAPASTSPPVPVSAIQPSCEVRVPNLVGMTGDEASAALDATAALDIRFAVNFAPMTNKVISQSPTPGTCQQATEAIHLTLEAPPPTPHRELSARDWQLIAKSPDSHIGERITVYGYVFQFDSATGPDGFLAQVDGVRHRRSYEYDTNTAFSGSASMFENVVDGDMFRADVTVLGSYSYNTQIGGSTTVPRLQVDKIDVIG</sequence>